<dbReference type="InterPro" id="IPR006195">
    <property type="entry name" value="aa-tRNA-synth_II"/>
</dbReference>
<evidence type="ECO:0000256" key="4">
    <source>
        <dbReference type="ARBA" id="ARBA00022490"/>
    </source>
</evidence>
<keyword evidence="7" id="KW-0067">ATP-binding</keyword>
<keyword evidence="9" id="KW-0030">Aminoacyl-tRNA synthetase</keyword>
<comment type="similarity">
    <text evidence="2">Belongs to the class-II aminoacyl-tRNA synthetase family.</text>
</comment>
<dbReference type="PIRSF" id="PIRSF039101">
    <property type="entry name" value="LysRS2"/>
    <property type="match status" value="1"/>
</dbReference>
<dbReference type="FunFam" id="3.30.930.10:FF:000238">
    <property type="entry name" value="Lysine--tRNA ligase"/>
    <property type="match status" value="1"/>
</dbReference>
<evidence type="ECO:0000256" key="13">
    <source>
        <dbReference type="SAM" id="MobiDB-lite"/>
    </source>
</evidence>
<comment type="caution">
    <text evidence="15">The sequence shown here is derived from an EMBL/GenBank/DDBJ whole genome shotgun (WGS) entry which is preliminary data.</text>
</comment>
<dbReference type="CDD" id="cd04322">
    <property type="entry name" value="LysRS_N"/>
    <property type="match status" value="1"/>
</dbReference>
<keyword evidence="5" id="KW-0436">Ligase</keyword>
<evidence type="ECO:0000256" key="3">
    <source>
        <dbReference type="ARBA" id="ARBA00013166"/>
    </source>
</evidence>
<evidence type="ECO:0000313" key="15">
    <source>
        <dbReference type="EMBL" id="KAK4536072.1"/>
    </source>
</evidence>
<dbReference type="GO" id="GO:0005829">
    <property type="term" value="C:cytosol"/>
    <property type="evidence" value="ECO:0007669"/>
    <property type="project" value="TreeGrafter"/>
</dbReference>
<evidence type="ECO:0000256" key="5">
    <source>
        <dbReference type="ARBA" id="ARBA00022598"/>
    </source>
</evidence>
<evidence type="ECO:0000256" key="8">
    <source>
        <dbReference type="ARBA" id="ARBA00022917"/>
    </source>
</evidence>
<keyword evidence="8" id="KW-0648">Protein biosynthesis</keyword>
<organism evidence="15 16">
    <name type="scientific">Cyanidium caldarium</name>
    <name type="common">Red alga</name>
    <dbReference type="NCBI Taxonomy" id="2771"/>
    <lineage>
        <taxon>Eukaryota</taxon>
        <taxon>Rhodophyta</taxon>
        <taxon>Bangiophyceae</taxon>
        <taxon>Cyanidiales</taxon>
        <taxon>Cyanidiaceae</taxon>
        <taxon>Cyanidium</taxon>
    </lineage>
</organism>
<dbReference type="AlphaFoldDB" id="A0AAV9IUQ8"/>
<dbReference type="Pfam" id="PF01336">
    <property type="entry name" value="tRNA_anti-codon"/>
    <property type="match status" value="1"/>
</dbReference>
<feature type="compositionally biased region" description="Basic and acidic residues" evidence="13">
    <location>
        <begin position="17"/>
        <end position="46"/>
    </location>
</feature>
<dbReference type="EC" id="6.1.1.6" evidence="3 12"/>
<dbReference type="Gene3D" id="3.30.930.10">
    <property type="entry name" value="Bira Bifunctional Protein, Domain 2"/>
    <property type="match status" value="1"/>
</dbReference>
<dbReference type="GO" id="GO:0004824">
    <property type="term" value="F:lysine-tRNA ligase activity"/>
    <property type="evidence" value="ECO:0007669"/>
    <property type="project" value="UniProtKB-EC"/>
</dbReference>
<dbReference type="HAMAP" id="MF_00252">
    <property type="entry name" value="Lys_tRNA_synth_class2"/>
    <property type="match status" value="1"/>
</dbReference>
<dbReference type="SUPFAM" id="SSF55681">
    <property type="entry name" value="Class II aaRS and biotin synthetases"/>
    <property type="match status" value="1"/>
</dbReference>
<evidence type="ECO:0000256" key="2">
    <source>
        <dbReference type="ARBA" id="ARBA00008226"/>
    </source>
</evidence>
<dbReference type="Gene3D" id="2.40.50.140">
    <property type="entry name" value="Nucleic acid-binding proteins"/>
    <property type="match status" value="1"/>
</dbReference>
<evidence type="ECO:0000256" key="10">
    <source>
        <dbReference type="ARBA" id="ARBA00030563"/>
    </source>
</evidence>
<dbReference type="NCBIfam" id="TIGR00499">
    <property type="entry name" value="lysS_bact"/>
    <property type="match status" value="1"/>
</dbReference>
<dbReference type="CDD" id="cd00775">
    <property type="entry name" value="LysRS_core"/>
    <property type="match status" value="1"/>
</dbReference>
<protein>
    <recommendedName>
        <fullName evidence="3 12">Lysine--tRNA ligase</fullName>
        <ecNumber evidence="3 12">6.1.1.6</ecNumber>
    </recommendedName>
    <alternativeName>
        <fullName evidence="10 12">Lysyl-tRNA synthetase</fullName>
    </alternativeName>
</protein>
<evidence type="ECO:0000256" key="7">
    <source>
        <dbReference type="ARBA" id="ARBA00022840"/>
    </source>
</evidence>
<name>A0AAV9IUQ8_CYACA</name>
<keyword evidence="6" id="KW-0547">Nucleotide-binding</keyword>
<comment type="catalytic activity">
    <reaction evidence="11 12">
        <text>tRNA(Lys) + L-lysine + ATP = L-lysyl-tRNA(Lys) + AMP + diphosphate</text>
        <dbReference type="Rhea" id="RHEA:20792"/>
        <dbReference type="Rhea" id="RHEA-COMP:9696"/>
        <dbReference type="Rhea" id="RHEA-COMP:9697"/>
        <dbReference type="ChEBI" id="CHEBI:30616"/>
        <dbReference type="ChEBI" id="CHEBI:32551"/>
        <dbReference type="ChEBI" id="CHEBI:33019"/>
        <dbReference type="ChEBI" id="CHEBI:78442"/>
        <dbReference type="ChEBI" id="CHEBI:78529"/>
        <dbReference type="ChEBI" id="CHEBI:456215"/>
        <dbReference type="EC" id="6.1.1.6"/>
    </reaction>
</comment>
<dbReference type="InterPro" id="IPR045864">
    <property type="entry name" value="aa-tRNA-synth_II/BPL/LPL"/>
</dbReference>
<evidence type="ECO:0000256" key="1">
    <source>
        <dbReference type="ARBA" id="ARBA00004496"/>
    </source>
</evidence>
<dbReference type="InterPro" id="IPR034762">
    <property type="entry name" value="Lys-tRNA-ligase_II_bac/euk"/>
</dbReference>
<dbReference type="InterPro" id="IPR044136">
    <property type="entry name" value="Lys-tRNA-ligase_II_N"/>
</dbReference>
<gene>
    <name evidence="15" type="ORF">CDCA_CDCA07G2097</name>
</gene>
<proteinExistence type="inferred from homology"/>
<dbReference type="FunFam" id="2.40.50.140:FF:000050">
    <property type="entry name" value="Lysine--tRNA ligase"/>
    <property type="match status" value="1"/>
</dbReference>
<feature type="region of interest" description="Disordered" evidence="13">
    <location>
        <begin position="1"/>
        <end position="62"/>
    </location>
</feature>
<dbReference type="GO" id="GO:0005524">
    <property type="term" value="F:ATP binding"/>
    <property type="evidence" value="ECO:0007669"/>
    <property type="project" value="UniProtKB-KW"/>
</dbReference>
<keyword evidence="16" id="KW-1185">Reference proteome</keyword>
<dbReference type="Pfam" id="PF00152">
    <property type="entry name" value="tRNA-synt_2"/>
    <property type="match status" value="1"/>
</dbReference>
<dbReference type="EMBL" id="JANCYW010000007">
    <property type="protein sequence ID" value="KAK4536072.1"/>
    <property type="molecule type" value="Genomic_DNA"/>
</dbReference>
<evidence type="ECO:0000259" key="14">
    <source>
        <dbReference type="PROSITE" id="PS50862"/>
    </source>
</evidence>
<comment type="subcellular location">
    <subcellularLocation>
        <location evidence="1">Cytoplasm</location>
    </subcellularLocation>
</comment>
<dbReference type="SUPFAM" id="SSF50249">
    <property type="entry name" value="Nucleic acid-binding proteins"/>
    <property type="match status" value="1"/>
</dbReference>
<dbReference type="PRINTS" id="PR00982">
    <property type="entry name" value="TRNASYNTHLYS"/>
</dbReference>
<dbReference type="Proteomes" id="UP001301350">
    <property type="component" value="Unassembled WGS sequence"/>
</dbReference>
<feature type="domain" description="Aminoacyl-transfer RNA synthetases class-II family profile" evidence="14">
    <location>
        <begin position="233"/>
        <end position="570"/>
    </location>
</feature>
<evidence type="ECO:0000256" key="9">
    <source>
        <dbReference type="ARBA" id="ARBA00023146"/>
    </source>
</evidence>
<dbReference type="InterPro" id="IPR018149">
    <property type="entry name" value="Lys-tRNA-synth_II_C"/>
</dbReference>
<dbReference type="PANTHER" id="PTHR42918">
    <property type="entry name" value="LYSYL-TRNA SYNTHETASE"/>
    <property type="match status" value="1"/>
</dbReference>
<accession>A0AAV9IUQ8</accession>
<evidence type="ECO:0000256" key="6">
    <source>
        <dbReference type="ARBA" id="ARBA00022741"/>
    </source>
</evidence>
<dbReference type="GO" id="GO:0006430">
    <property type="term" value="P:lysyl-tRNA aminoacylation"/>
    <property type="evidence" value="ECO:0007669"/>
    <property type="project" value="InterPro"/>
</dbReference>
<dbReference type="InterPro" id="IPR012340">
    <property type="entry name" value="NA-bd_OB-fold"/>
</dbReference>
<evidence type="ECO:0000313" key="16">
    <source>
        <dbReference type="Proteomes" id="UP001301350"/>
    </source>
</evidence>
<evidence type="ECO:0000256" key="11">
    <source>
        <dbReference type="ARBA" id="ARBA00048573"/>
    </source>
</evidence>
<reference evidence="15 16" key="1">
    <citation type="submission" date="2022-07" db="EMBL/GenBank/DDBJ databases">
        <title>Genome-wide signatures of adaptation to extreme environments.</title>
        <authorList>
            <person name="Cho C.H."/>
            <person name="Yoon H.S."/>
        </authorList>
    </citation>
    <scope>NUCLEOTIDE SEQUENCE [LARGE SCALE GENOMIC DNA]</scope>
    <source>
        <strain evidence="15 16">DBV 063 E5</strain>
    </source>
</reference>
<keyword evidence="4" id="KW-0963">Cytoplasm</keyword>
<dbReference type="InterPro" id="IPR004364">
    <property type="entry name" value="Aa-tRNA-synt_II"/>
</dbReference>
<dbReference type="PANTHER" id="PTHR42918:SF9">
    <property type="entry name" value="LYSINE--TRNA LIGASE"/>
    <property type="match status" value="1"/>
</dbReference>
<evidence type="ECO:0000256" key="12">
    <source>
        <dbReference type="RuleBase" id="RU003748"/>
    </source>
</evidence>
<dbReference type="InterPro" id="IPR004365">
    <property type="entry name" value="NA-bd_OB_tRNA"/>
</dbReference>
<dbReference type="GO" id="GO:0000049">
    <property type="term" value="F:tRNA binding"/>
    <property type="evidence" value="ECO:0007669"/>
    <property type="project" value="TreeGrafter"/>
</dbReference>
<dbReference type="NCBIfam" id="NF001756">
    <property type="entry name" value="PRK00484.1"/>
    <property type="match status" value="1"/>
</dbReference>
<dbReference type="InterPro" id="IPR002313">
    <property type="entry name" value="Lys-tRNA-ligase_II"/>
</dbReference>
<dbReference type="PROSITE" id="PS50862">
    <property type="entry name" value="AA_TRNA_LIGASE_II"/>
    <property type="match status" value="1"/>
</dbReference>
<sequence>MAGEGPPRVANGDVEEALSKNEIKRRIKAERLAAAKEAKQAAKRTEAPAATAPDEDDEEHMTSQQYFAHRLRAIEVYRRQGHDPYPHKFAVSTTIPTFVSQYAGVESGARLEQHVESLAGRVRSRRLSGARLFFYDLVGDGVKVQVVADARLDTTDRFADTHALLRRGDIAGVRGHPGRTKKGELSLFATETVLLSSCLHMLPKAHQVLSDPETRFRQRYLDLIMNASVRATFELRADVIRFIRRFLDERGFLEVETPMMNTVAGGATAKPFVTHHNELGIQMFMRIAPELYLKQLVIGGLERVYELGRNFRNEGIDLTHNPEFTACEFYAAYLDYNDLMQLTEEMLSSMVKQLTGGYVVRYHPDGSQDEARTVEIDFTPPFRRLSMLDALRQALDAEAQALLPAADELSSDAAQRQLQQLCTRLGVVCHPPLTTARLLDKLVGELVEPHCISPTFLCDHPEVSSPLAKWHRACPGLTERFELFVSGKELCNAYTELNDPLVQRERFTRSQRDADTGDEEAMVADEDFCTALEYGLPPTAGWGIGIDRLVMLLADHNNIKEVLLFPAMKPRMAVTAASGVEDMATVLQSGCAVAEVAAPRPSARTAPAGACTPGASQ</sequence>